<protein>
    <submittedName>
        <fullName evidence="2">Uncharacterized protein</fullName>
    </submittedName>
</protein>
<organism evidence="2 3">
    <name type="scientific">Cylindrotheca closterium</name>
    <dbReference type="NCBI Taxonomy" id="2856"/>
    <lineage>
        <taxon>Eukaryota</taxon>
        <taxon>Sar</taxon>
        <taxon>Stramenopiles</taxon>
        <taxon>Ochrophyta</taxon>
        <taxon>Bacillariophyta</taxon>
        <taxon>Bacillariophyceae</taxon>
        <taxon>Bacillariophycidae</taxon>
        <taxon>Bacillariales</taxon>
        <taxon>Bacillariaceae</taxon>
        <taxon>Cylindrotheca</taxon>
    </lineage>
</organism>
<feature type="region of interest" description="Disordered" evidence="1">
    <location>
        <begin position="248"/>
        <end position="277"/>
    </location>
</feature>
<dbReference type="EMBL" id="CAKOGP040002424">
    <property type="protein sequence ID" value="CAJ1969642.1"/>
    <property type="molecule type" value="Genomic_DNA"/>
</dbReference>
<gene>
    <name evidence="2" type="ORF">CYCCA115_LOCUS23814</name>
</gene>
<dbReference type="Proteomes" id="UP001295423">
    <property type="component" value="Unassembled WGS sequence"/>
</dbReference>
<proteinExistence type="predicted"/>
<evidence type="ECO:0000313" key="2">
    <source>
        <dbReference type="EMBL" id="CAJ1969642.1"/>
    </source>
</evidence>
<keyword evidence="3" id="KW-1185">Reference proteome</keyword>
<feature type="region of interest" description="Disordered" evidence="1">
    <location>
        <begin position="381"/>
        <end position="410"/>
    </location>
</feature>
<feature type="compositionally biased region" description="Polar residues" evidence="1">
    <location>
        <begin position="48"/>
        <end position="72"/>
    </location>
</feature>
<dbReference type="AlphaFoldDB" id="A0AAD2PY20"/>
<feature type="region of interest" description="Disordered" evidence="1">
    <location>
        <begin position="1"/>
        <end position="236"/>
    </location>
</feature>
<reference evidence="2" key="1">
    <citation type="submission" date="2023-08" db="EMBL/GenBank/DDBJ databases">
        <authorList>
            <person name="Audoor S."/>
            <person name="Bilcke G."/>
        </authorList>
    </citation>
    <scope>NUCLEOTIDE SEQUENCE</scope>
</reference>
<feature type="compositionally biased region" description="Pro residues" evidence="1">
    <location>
        <begin position="125"/>
        <end position="135"/>
    </location>
</feature>
<name>A0AAD2PY20_9STRA</name>
<comment type="caution">
    <text evidence="2">The sequence shown here is derived from an EMBL/GenBank/DDBJ whole genome shotgun (WGS) entry which is preliminary data.</text>
</comment>
<feature type="compositionally biased region" description="Low complexity" evidence="1">
    <location>
        <begin position="136"/>
        <end position="147"/>
    </location>
</feature>
<feature type="compositionally biased region" description="Low complexity" evidence="1">
    <location>
        <begin position="396"/>
        <end position="410"/>
    </location>
</feature>
<evidence type="ECO:0000313" key="3">
    <source>
        <dbReference type="Proteomes" id="UP001295423"/>
    </source>
</evidence>
<sequence>MSTPGPPDRSAKRHKGDGIMPPAGYPYGQPLPHGRYQQPPYGPGGTSMGPQSAMGPQSSYMYMQHGQYSNPPSQRPPWPHNGPPPGAMYGQRGGPSMTPDRAGYGPGYGRGPLPPMRGASRGGKPPGPPHVPPQKTPDGSSSGSQSGFQGGWGHPQGSQWSQGGQYSGGPPPSSWQGTGGSRMQQPPPGYGNPAMFNSTNTPPRGAVPGRPRPPSQEMIRGGYPTRAPSGAPGIVCQPIETSDMETMYHSLGVGPDDDGNSTGAGTRDSKDKGRGSYKCGRCGVPKKGHICPYQPKLSRRPGEPLPEMRSAAIQVEMDEFMTLRRLNLKIQGFPESYATEPFMDDDMVVGEPAPARGVSASIQVGPPHGGLMSISDSARQQMTLTHPQDPVSLLGSPIRSSPISDDPITA</sequence>
<feature type="compositionally biased region" description="Pro residues" evidence="1">
    <location>
        <begin position="73"/>
        <end position="86"/>
    </location>
</feature>
<accession>A0AAD2PY20</accession>
<feature type="compositionally biased region" description="Low complexity" evidence="1">
    <location>
        <begin position="155"/>
        <end position="164"/>
    </location>
</feature>
<evidence type="ECO:0000256" key="1">
    <source>
        <dbReference type="SAM" id="MobiDB-lite"/>
    </source>
</evidence>